<dbReference type="GO" id="GO:0009432">
    <property type="term" value="P:SOS response"/>
    <property type="evidence" value="ECO:0007669"/>
    <property type="project" value="TreeGrafter"/>
</dbReference>
<evidence type="ECO:0000313" key="13">
    <source>
        <dbReference type="Proteomes" id="UP000823637"/>
    </source>
</evidence>
<feature type="domain" description="RecF/RecN/SMC N-terminal" evidence="11">
    <location>
        <begin position="2"/>
        <end position="506"/>
    </location>
</feature>
<evidence type="ECO:0000256" key="6">
    <source>
        <dbReference type="ARBA" id="ARBA00022840"/>
    </source>
</evidence>
<evidence type="ECO:0000256" key="3">
    <source>
        <dbReference type="ARBA" id="ARBA00021315"/>
    </source>
</evidence>
<evidence type="ECO:0000256" key="10">
    <source>
        <dbReference type="SAM" id="Coils"/>
    </source>
</evidence>
<name>A0A9D9EDR4_9BACT</name>
<dbReference type="PANTHER" id="PTHR11059:SF0">
    <property type="entry name" value="DNA REPAIR PROTEIN RECN"/>
    <property type="match status" value="1"/>
</dbReference>
<gene>
    <name evidence="12" type="primary">recN</name>
    <name evidence="12" type="ORF">IAC32_00085</name>
</gene>
<evidence type="ECO:0000256" key="1">
    <source>
        <dbReference type="ARBA" id="ARBA00003618"/>
    </source>
</evidence>
<dbReference type="Gene3D" id="3.40.50.300">
    <property type="entry name" value="P-loop containing nucleotide triphosphate hydrolases"/>
    <property type="match status" value="2"/>
</dbReference>
<dbReference type="AlphaFoldDB" id="A0A9D9EDR4"/>
<keyword evidence="4" id="KW-0547">Nucleotide-binding</keyword>
<dbReference type="PANTHER" id="PTHR11059">
    <property type="entry name" value="DNA REPAIR PROTEIN RECN"/>
    <property type="match status" value="1"/>
</dbReference>
<dbReference type="GO" id="GO:0006310">
    <property type="term" value="P:DNA recombination"/>
    <property type="evidence" value="ECO:0007669"/>
    <property type="project" value="InterPro"/>
</dbReference>
<dbReference type="CDD" id="cd03241">
    <property type="entry name" value="ABC_RecN"/>
    <property type="match status" value="1"/>
</dbReference>
<dbReference type="PIRSF" id="PIRSF003128">
    <property type="entry name" value="RecN"/>
    <property type="match status" value="1"/>
</dbReference>
<keyword evidence="5 9" id="KW-0227">DNA damage</keyword>
<evidence type="ECO:0000256" key="5">
    <source>
        <dbReference type="ARBA" id="ARBA00022763"/>
    </source>
</evidence>
<keyword evidence="7 9" id="KW-0234">DNA repair</keyword>
<comment type="caution">
    <text evidence="12">The sequence shown here is derived from an EMBL/GenBank/DDBJ whole genome shotgun (WGS) entry which is preliminary data.</text>
</comment>
<evidence type="ECO:0000259" key="11">
    <source>
        <dbReference type="Pfam" id="PF02463"/>
    </source>
</evidence>
<evidence type="ECO:0000256" key="8">
    <source>
        <dbReference type="ARBA" id="ARBA00033408"/>
    </source>
</evidence>
<organism evidence="12 13">
    <name type="scientific">Candidatus Enterocola intestinipullorum</name>
    <dbReference type="NCBI Taxonomy" id="2840783"/>
    <lineage>
        <taxon>Bacteria</taxon>
        <taxon>Pseudomonadati</taxon>
        <taxon>Bacteroidota</taxon>
        <taxon>Bacteroidia</taxon>
        <taxon>Bacteroidales</taxon>
        <taxon>Candidatus Enterocola</taxon>
    </lineage>
</organism>
<dbReference type="GO" id="GO:0006281">
    <property type="term" value="P:DNA repair"/>
    <property type="evidence" value="ECO:0007669"/>
    <property type="project" value="UniProtKB-KW"/>
</dbReference>
<feature type="coiled-coil region" evidence="10">
    <location>
        <begin position="155"/>
        <end position="219"/>
    </location>
</feature>
<evidence type="ECO:0000256" key="4">
    <source>
        <dbReference type="ARBA" id="ARBA00022741"/>
    </source>
</evidence>
<reference evidence="12" key="2">
    <citation type="journal article" date="2021" name="PeerJ">
        <title>Extensive microbial diversity within the chicken gut microbiome revealed by metagenomics and culture.</title>
        <authorList>
            <person name="Gilroy R."/>
            <person name="Ravi A."/>
            <person name="Getino M."/>
            <person name="Pursley I."/>
            <person name="Horton D.L."/>
            <person name="Alikhan N.F."/>
            <person name="Baker D."/>
            <person name="Gharbi K."/>
            <person name="Hall N."/>
            <person name="Watson M."/>
            <person name="Adriaenssens E.M."/>
            <person name="Foster-Nyarko E."/>
            <person name="Jarju S."/>
            <person name="Secka A."/>
            <person name="Antonio M."/>
            <person name="Oren A."/>
            <person name="Chaudhuri R.R."/>
            <person name="La Ragione R."/>
            <person name="Hildebrand F."/>
            <person name="Pallen M.J."/>
        </authorList>
    </citation>
    <scope>NUCLEOTIDE SEQUENCE</scope>
    <source>
        <strain evidence="12">D3-1215</strain>
    </source>
</reference>
<comment type="similarity">
    <text evidence="2 9">Belongs to the RecN family.</text>
</comment>
<dbReference type="GO" id="GO:0043590">
    <property type="term" value="C:bacterial nucleoid"/>
    <property type="evidence" value="ECO:0007669"/>
    <property type="project" value="TreeGrafter"/>
</dbReference>
<dbReference type="EMBL" id="JADIMR010000002">
    <property type="protein sequence ID" value="MBO8446136.1"/>
    <property type="molecule type" value="Genomic_DNA"/>
</dbReference>
<dbReference type="Proteomes" id="UP000823637">
    <property type="component" value="Unassembled WGS sequence"/>
</dbReference>
<dbReference type="GO" id="GO:0005524">
    <property type="term" value="F:ATP binding"/>
    <property type="evidence" value="ECO:0007669"/>
    <property type="project" value="UniProtKB-KW"/>
</dbReference>
<dbReference type="InterPro" id="IPR027417">
    <property type="entry name" value="P-loop_NTPase"/>
</dbReference>
<dbReference type="Pfam" id="PF02463">
    <property type="entry name" value="SMC_N"/>
    <property type="match status" value="1"/>
</dbReference>
<comment type="function">
    <text evidence="1 9">May be involved in recombinational repair of damaged DNA.</text>
</comment>
<sequence>MLRHLHIENYVLIDKLDLDFAEGFSAVTGQTGAGKSILLGALGLVLGNRADLKSISEDKDRCIIEAEFDISDYGLEHFFEENDLEYSDYCILRRELYRSGKSRNFLNDSPAAASILRALGERLIDIHSQHNNLLLKDSGFQTSILDSAAQNAGLLNEYRIRLKELQQKRKELDSATESIQSAKADYDYISHQYRQLESANLKEGEEKQLEEDMKRLEHASDIETSLAESNEYLNGDNGIISMLKAVVNRLSHISSFDQSFKEIEQRVESCRIEIKDIAEEISSALDASDTDPEKLQKVQDRFDLLYDLMQKHKVNDTSGLLQLQAEYKKRLEQIETGDEKIGQLAKEVSAAEEAAMQAAEKLSASRRKVIPHLEQSICSMLEALGMPNARFAIDMRTCGFTPSGIDDINFLFSSNRQNAPRAVSQIASGGEISRIMLCIKAQMARFEHMPTMIFDEIDTGVSGEVAARMGKIMKDISANTQVICITHLPQVACKAARQYKVYKTEECGNDLTRVKLLDKKERITEIAQMLSGENLSEAAIKNAQDLLGINS</sequence>
<protein>
    <recommendedName>
        <fullName evidence="3 9">DNA repair protein RecN</fullName>
    </recommendedName>
    <alternativeName>
        <fullName evidence="8 9">Recombination protein N</fullName>
    </alternativeName>
</protein>
<accession>A0A9D9EDR4</accession>
<dbReference type="NCBIfam" id="TIGR00634">
    <property type="entry name" value="recN"/>
    <property type="match status" value="1"/>
</dbReference>
<keyword evidence="6" id="KW-0067">ATP-binding</keyword>
<keyword evidence="10" id="KW-0175">Coiled coil</keyword>
<proteinExistence type="inferred from homology"/>
<evidence type="ECO:0000313" key="12">
    <source>
        <dbReference type="EMBL" id="MBO8446136.1"/>
    </source>
</evidence>
<evidence type="ECO:0000256" key="7">
    <source>
        <dbReference type="ARBA" id="ARBA00023204"/>
    </source>
</evidence>
<evidence type="ECO:0000256" key="2">
    <source>
        <dbReference type="ARBA" id="ARBA00009441"/>
    </source>
</evidence>
<reference evidence="12" key="1">
    <citation type="submission" date="2020-10" db="EMBL/GenBank/DDBJ databases">
        <authorList>
            <person name="Gilroy R."/>
        </authorList>
    </citation>
    <scope>NUCLEOTIDE SEQUENCE</scope>
    <source>
        <strain evidence="12">D3-1215</strain>
    </source>
</reference>
<dbReference type="InterPro" id="IPR003395">
    <property type="entry name" value="RecF/RecN/SMC_N"/>
</dbReference>
<evidence type="ECO:0000256" key="9">
    <source>
        <dbReference type="PIRNR" id="PIRNR003128"/>
    </source>
</evidence>
<dbReference type="InterPro" id="IPR004604">
    <property type="entry name" value="DNA_recomb/repair_RecN"/>
</dbReference>
<dbReference type="SUPFAM" id="SSF52540">
    <property type="entry name" value="P-loop containing nucleoside triphosphate hydrolases"/>
    <property type="match status" value="1"/>
</dbReference>